<evidence type="ECO:0000256" key="5">
    <source>
        <dbReference type="ARBA" id="ARBA00022771"/>
    </source>
</evidence>
<keyword evidence="8" id="KW-0539">Nucleus</keyword>
<dbReference type="AlphaFoldDB" id="A0A2G9RJG0"/>
<evidence type="ECO:0000313" key="12">
    <source>
        <dbReference type="Proteomes" id="UP000228934"/>
    </source>
</evidence>
<keyword evidence="3" id="KW-0479">Metal-binding</keyword>
<feature type="domain" description="C2H2-type" evidence="10">
    <location>
        <begin position="248"/>
        <end position="276"/>
    </location>
</feature>
<feature type="domain" description="C2H2-type" evidence="10">
    <location>
        <begin position="106"/>
        <end position="135"/>
    </location>
</feature>
<comment type="similarity">
    <text evidence="2">Belongs to the krueppel C2H2-type zinc-finger protein family.</text>
</comment>
<dbReference type="Pfam" id="PF00096">
    <property type="entry name" value="zf-C2H2"/>
    <property type="match status" value="6"/>
</dbReference>
<feature type="domain" description="C2H2-type" evidence="10">
    <location>
        <begin position="220"/>
        <end position="247"/>
    </location>
</feature>
<dbReference type="InterPro" id="IPR013087">
    <property type="entry name" value="Znf_C2H2_type"/>
</dbReference>
<dbReference type="InterPro" id="IPR036236">
    <property type="entry name" value="Znf_C2H2_sf"/>
</dbReference>
<dbReference type="FunFam" id="3.30.160.60:FF:002343">
    <property type="entry name" value="Zinc finger protein 33A"/>
    <property type="match status" value="1"/>
</dbReference>
<reference evidence="12" key="1">
    <citation type="journal article" date="2017" name="Nat. Commun.">
        <title>The North American bullfrog draft genome provides insight into hormonal regulation of long noncoding RNA.</title>
        <authorList>
            <person name="Hammond S.A."/>
            <person name="Warren R.L."/>
            <person name="Vandervalk B.P."/>
            <person name="Kucuk E."/>
            <person name="Khan H."/>
            <person name="Gibb E.A."/>
            <person name="Pandoh P."/>
            <person name="Kirk H."/>
            <person name="Zhao Y."/>
            <person name="Jones M."/>
            <person name="Mungall A.J."/>
            <person name="Coope R."/>
            <person name="Pleasance S."/>
            <person name="Moore R.A."/>
            <person name="Holt R.A."/>
            <person name="Round J.M."/>
            <person name="Ohora S."/>
            <person name="Walle B.V."/>
            <person name="Veldhoen N."/>
            <person name="Helbing C.C."/>
            <person name="Birol I."/>
        </authorList>
    </citation>
    <scope>NUCLEOTIDE SEQUENCE [LARGE SCALE GENOMIC DNA]</scope>
</reference>
<dbReference type="FunFam" id="3.30.160.60:FF:001016">
    <property type="entry name" value="zinc finger protein 850-like"/>
    <property type="match status" value="1"/>
</dbReference>
<dbReference type="PROSITE" id="PS00028">
    <property type="entry name" value="ZINC_FINGER_C2H2_1"/>
    <property type="match status" value="5"/>
</dbReference>
<evidence type="ECO:0000256" key="2">
    <source>
        <dbReference type="ARBA" id="ARBA00006991"/>
    </source>
</evidence>
<evidence type="ECO:0000256" key="7">
    <source>
        <dbReference type="ARBA" id="ARBA00023125"/>
    </source>
</evidence>
<dbReference type="GO" id="GO:0000978">
    <property type="term" value="F:RNA polymerase II cis-regulatory region sequence-specific DNA binding"/>
    <property type="evidence" value="ECO:0007669"/>
    <property type="project" value="TreeGrafter"/>
</dbReference>
<feature type="domain" description="C2H2-type" evidence="10">
    <location>
        <begin position="164"/>
        <end position="191"/>
    </location>
</feature>
<dbReference type="GO" id="GO:0008270">
    <property type="term" value="F:zinc ion binding"/>
    <property type="evidence" value="ECO:0007669"/>
    <property type="project" value="UniProtKB-KW"/>
</dbReference>
<keyword evidence="7" id="KW-0238">DNA-binding</keyword>
<keyword evidence="4" id="KW-0677">Repeat</keyword>
<evidence type="ECO:0000256" key="4">
    <source>
        <dbReference type="ARBA" id="ARBA00022737"/>
    </source>
</evidence>
<evidence type="ECO:0000256" key="3">
    <source>
        <dbReference type="ARBA" id="ARBA00022723"/>
    </source>
</evidence>
<dbReference type="EMBL" id="KV939552">
    <property type="protein sequence ID" value="PIO28017.1"/>
    <property type="molecule type" value="Genomic_DNA"/>
</dbReference>
<evidence type="ECO:0000259" key="10">
    <source>
        <dbReference type="PROSITE" id="PS50157"/>
    </source>
</evidence>
<evidence type="ECO:0000256" key="1">
    <source>
        <dbReference type="ARBA" id="ARBA00004123"/>
    </source>
</evidence>
<comment type="subcellular location">
    <subcellularLocation>
        <location evidence="1">Nucleus</location>
    </subcellularLocation>
</comment>
<dbReference type="PANTHER" id="PTHR23226">
    <property type="entry name" value="ZINC FINGER AND SCAN DOMAIN-CONTAINING"/>
    <property type="match status" value="1"/>
</dbReference>
<sequence length="277" mass="31802">ASQPRGEMWGLIEPIYLTVSVMPYSYYKGCLHFLLNKQDKILHECSRSFHNMEEDVPWCYPTDKDGLSTGDWGTNVLDALKSHIQVEKDGLNTPLQEQGERLVSTHTSDTDECGKCFSDRSHFVIHQRTHTGERPYCCNQCGKRFSSNSNLVAHHKLHTESTIYICNQCGKSLSNRLTFASHQKTHLAEKPFVCVECGRGFTRKLQLVLHKRIHTGERPFECQQCGKRYTRKSYLIIHQKIHVEEVLYVCSDCGERFPEHAGLKNHQISQHGAQVKV</sequence>
<evidence type="ECO:0000256" key="6">
    <source>
        <dbReference type="ARBA" id="ARBA00022833"/>
    </source>
</evidence>
<keyword evidence="12" id="KW-1185">Reference proteome</keyword>
<dbReference type="SUPFAM" id="SSF57667">
    <property type="entry name" value="beta-beta-alpha zinc fingers"/>
    <property type="match status" value="3"/>
</dbReference>
<gene>
    <name evidence="11" type="ORF">AB205_0217040</name>
</gene>
<dbReference type="Proteomes" id="UP000228934">
    <property type="component" value="Unassembled WGS sequence"/>
</dbReference>
<accession>A0A2G9RJG0</accession>
<dbReference type="FunFam" id="3.30.160.60:FF:001498">
    <property type="entry name" value="Zinc finger protein 404"/>
    <property type="match status" value="1"/>
</dbReference>
<feature type="domain" description="C2H2-type" evidence="10">
    <location>
        <begin position="136"/>
        <end position="163"/>
    </location>
</feature>
<protein>
    <recommendedName>
        <fullName evidence="10">C2H2-type domain-containing protein</fullName>
    </recommendedName>
</protein>
<dbReference type="OrthoDB" id="8113227at2759"/>
<dbReference type="FunFam" id="3.30.160.60:FF:000295">
    <property type="entry name" value="zinc finger protein 19"/>
    <property type="match status" value="1"/>
</dbReference>
<proteinExistence type="inferred from homology"/>
<dbReference type="Gene3D" id="3.30.160.60">
    <property type="entry name" value="Classic Zinc Finger"/>
    <property type="match status" value="5"/>
</dbReference>
<feature type="domain" description="C2H2-type" evidence="10">
    <location>
        <begin position="192"/>
        <end position="219"/>
    </location>
</feature>
<organism evidence="11 12">
    <name type="scientific">Aquarana catesbeiana</name>
    <name type="common">American bullfrog</name>
    <name type="synonym">Rana catesbeiana</name>
    <dbReference type="NCBI Taxonomy" id="8400"/>
    <lineage>
        <taxon>Eukaryota</taxon>
        <taxon>Metazoa</taxon>
        <taxon>Chordata</taxon>
        <taxon>Craniata</taxon>
        <taxon>Vertebrata</taxon>
        <taxon>Euteleostomi</taxon>
        <taxon>Amphibia</taxon>
        <taxon>Batrachia</taxon>
        <taxon>Anura</taxon>
        <taxon>Neobatrachia</taxon>
        <taxon>Ranoidea</taxon>
        <taxon>Ranidae</taxon>
        <taxon>Aquarana</taxon>
    </lineage>
</organism>
<evidence type="ECO:0000313" key="11">
    <source>
        <dbReference type="EMBL" id="PIO28017.1"/>
    </source>
</evidence>
<dbReference type="GO" id="GO:0000981">
    <property type="term" value="F:DNA-binding transcription factor activity, RNA polymerase II-specific"/>
    <property type="evidence" value="ECO:0007669"/>
    <property type="project" value="TreeGrafter"/>
</dbReference>
<dbReference type="PANTHER" id="PTHR23226:SF416">
    <property type="entry name" value="FI01424P"/>
    <property type="match status" value="1"/>
</dbReference>
<keyword evidence="6" id="KW-0862">Zinc</keyword>
<evidence type="ECO:0000256" key="9">
    <source>
        <dbReference type="PROSITE-ProRule" id="PRU00042"/>
    </source>
</evidence>
<feature type="non-terminal residue" evidence="11">
    <location>
        <position position="1"/>
    </location>
</feature>
<dbReference type="PROSITE" id="PS50157">
    <property type="entry name" value="ZINC_FINGER_C2H2_2"/>
    <property type="match status" value="6"/>
</dbReference>
<evidence type="ECO:0000256" key="8">
    <source>
        <dbReference type="ARBA" id="ARBA00023242"/>
    </source>
</evidence>
<keyword evidence="5 9" id="KW-0863">Zinc-finger</keyword>
<dbReference type="GO" id="GO:0005634">
    <property type="term" value="C:nucleus"/>
    <property type="evidence" value="ECO:0007669"/>
    <property type="project" value="UniProtKB-SubCell"/>
</dbReference>
<dbReference type="SMART" id="SM00355">
    <property type="entry name" value="ZnF_C2H2"/>
    <property type="match status" value="6"/>
</dbReference>
<name>A0A2G9RJG0_AQUCT</name>